<dbReference type="OrthoDB" id="10022113at2759"/>
<dbReference type="EMBL" id="CAJOBC010008173">
    <property type="protein sequence ID" value="CAF3954444.1"/>
    <property type="molecule type" value="Genomic_DNA"/>
</dbReference>
<accession>A0A814VMA8</accession>
<dbReference type="PANTHER" id="PTHR35836:SF1">
    <property type="entry name" value="VCBS REPEAT-CONTAINING PROTEIN"/>
    <property type="match status" value="1"/>
</dbReference>
<keyword evidence="3" id="KW-1185">Reference proteome</keyword>
<reference evidence="1" key="1">
    <citation type="submission" date="2021-02" db="EMBL/GenBank/DDBJ databases">
        <authorList>
            <person name="Nowell W R."/>
        </authorList>
    </citation>
    <scope>NUCLEOTIDE SEQUENCE</scope>
</reference>
<dbReference type="InterPro" id="IPR028994">
    <property type="entry name" value="Integrin_alpha_N"/>
</dbReference>
<protein>
    <recommendedName>
        <fullName evidence="4">VCBS repeat-containing protein</fullName>
    </recommendedName>
</protein>
<proteinExistence type="predicted"/>
<evidence type="ECO:0000313" key="1">
    <source>
        <dbReference type="EMBL" id="CAF1190224.1"/>
    </source>
</evidence>
<evidence type="ECO:0000313" key="2">
    <source>
        <dbReference type="EMBL" id="CAF3954444.1"/>
    </source>
</evidence>
<dbReference type="Proteomes" id="UP000681722">
    <property type="component" value="Unassembled WGS sequence"/>
</dbReference>
<sequence length="279" mass="30840">MLLCLTTSIVPTVIVDNIVWPNGIISADERIFGFPYSIIVPDKFLVSSKTKGNLYLIPPPFTGQQPIPLVPSEQKLWFYHDAVFNDMDLDGYVDIVTARANVPLVSQPVGELIWLTNPGNSSKEIWIINHIADADLNGDSRVELLVPCNDVKNGSFVVYELPIDDFRSGEIVKHSLATNFKPLSESKGRGASGSALVVDIYDQRKPVITLSGDDDGCAYLLVAQSEDVADWNYTLTKFHQVESTVGQLSGNDIDNDGNLKIFVPSYGQNQITIYRLLHN</sequence>
<evidence type="ECO:0008006" key="4">
    <source>
        <dbReference type="Google" id="ProtNLM"/>
    </source>
</evidence>
<dbReference type="AlphaFoldDB" id="A0A814VMA8"/>
<organism evidence="1 3">
    <name type="scientific">Didymodactylos carnosus</name>
    <dbReference type="NCBI Taxonomy" id="1234261"/>
    <lineage>
        <taxon>Eukaryota</taxon>
        <taxon>Metazoa</taxon>
        <taxon>Spiralia</taxon>
        <taxon>Gnathifera</taxon>
        <taxon>Rotifera</taxon>
        <taxon>Eurotatoria</taxon>
        <taxon>Bdelloidea</taxon>
        <taxon>Philodinida</taxon>
        <taxon>Philodinidae</taxon>
        <taxon>Didymodactylos</taxon>
    </lineage>
</organism>
<comment type="caution">
    <text evidence="1">The sequence shown here is derived from an EMBL/GenBank/DDBJ whole genome shotgun (WGS) entry which is preliminary data.</text>
</comment>
<dbReference type="Proteomes" id="UP000663829">
    <property type="component" value="Unassembled WGS sequence"/>
</dbReference>
<dbReference type="PANTHER" id="PTHR35836">
    <property type="entry name" value="VCBS REPEAT-CONTAINING PROTEIN"/>
    <property type="match status" value="1"/>
</dbReference>
<name>A0A814VMA8_9BILA</name>
<dbReference type="EMBL" id="CAJNOQ010008173">
    <property type="protein sequence ID" value="CAF1190224.1"/>
    <property type="molecule type" value="Genomic_DNA"/>
</dbReference>
<gene>
    <name evidence="1" type="ORF">GPM918_LOCUS23167</name>
    <name evidence="2" type="ORF">SRO942_LOCUS23165</name>
</gene>
<dbReference type="SUPFAM" id="SSF69318">
    <property type="entry name" value="Integrin alpha N-terminal domain"/>
    <property type="match status" value="1"/>
</dbReference>
<evidence type="ECO:0000313" key="3">
    <source>
        <dbReference type="Proteomes" id="UP000663829"/>
    </source>
</evidence>